<dbReference type="GO" id="GO:0030246">
    <property type="term" value="F:carbohydrate binding"/>
    <property type="evidence" value="ECO:0007669"/>
    <property type="project" value="UniProtKB-KW"/>
</dbReference>
<dbReference type="InterPro" id="IPR052321">
    <property type="entry name" value="PolyBind_ProtTraffic"/>
</dbReference>
<dbReference type="PANTHER" id="PTHR33589:SF3">
    <property type="entry name" value="ZYMOGEN GRANULE MEMBRANE PROTEIN 16-LIKE"/>
    <property type="match status" value="1"/>
</dbReference>
<dbReference type="Proteomes" id="UP000694383">
    <property type="component" value="Unplaced"/>
</dbReference>
<accession>A0A8C8DC74</accession>
<dbReference type="Gene3D" id="2.100.10.30">
    <property type="entry name" value="Jacalin-like lectin domain"/>
    <property type="match status" value="1"/>
</dbReference>
<evidence type="ECO:0000256" key="3">
    <source>
        <dbReference type="SAM" id="Phobius"/>
    </source>
</evidence>
<evidence type="ECO:0000256" key="1">
    <source>
        <dbReference type="ARBA" id="ARBA00022729"/>
    </source>
</evidence>
<dbReference type="GeneTree" id="ENSGT00940000164478"/>
<reference evidence="5" key="1">
    <citation type="submission" date="2025-08" db="UniProtKB">
        <authorList>
            <consortium name="Ensembl"/>
        </authorList>
    </citation>
    <scope>IDENTIFICATION</scope>
</reference>
<keyword evidence="3" id="KW-1133">Transmembrane helix</keyword>
<sequence>MHFLASLTYTLVSQKNTVFFFIQIVSREQTKKCSWKKIELVTYKYLERATNSLLRYILTHPLADDEIPRLSSELYCWIALILLTVFVALLTLGWGYTFFKVIYSNFVSLFNSIQFRYGNIWSNVVGYLYGTPLEMELYDGEAIVEVSGKYAYYLEYVIFTTNRGRFLHAGQPSGSSFNMYPSFDGAELVYISGRQNGAITSLGAHWAVVKVEFVVNSSLRSDSLDPLQ</sequence>
<keyword evidence="3" id="KW-0812">Transmembrane</keyword>
<keyword evidence="1" id="KW-0732">Signal</keyword>
<reference evidence="5" key="2">
    <citation type="submission" date="2025-09" db="UniProtKB">
        <authorList>
            <consortium name="Ensembl"/>
        </authorList>
    </citation>
    <scope>IDENTIFICATION</scope>
</reference>
<dbReference type="SUPFAM" id="SSF51101">
    <property type="entry name" value="Mannose-binding lectins"/>
    <property type="match status" value="1"/>
</dbReference>
<evidence type="ECO:0000259" key="4">
    <source>
        <dbReference type="PROSITE" id="PS51752"/>
    </source>
</evidence>
<dbReference type="PANTHER" id="PTHR33589">
    <property type="entry name" value="OS11G0524900 PROTEIN"/>
    <property type="match status" value="1"/>
</dbReference>
<dbReference type="InterPro" id="IPR001229">
    <property type="entry name" value="Jacalin-like_lectin_dom"/>
</dbReference>
<proteinExistence type="predicted"/>
<dbReference type="InterPro" id="IPR036404">
    <property type="entry name" value="Jacalin-like_lectin_dom_sf"/>
</dbReference>
<keyword evidence="2" id="KW-0430">Lectin</keyword>
<keyword evidence="3" id="KW-0472">Membrane</keyword>
<evidence type="ECO:0000256" key="2">
    <source>
        <dbReference type="ARBA" id="ARBA00022734"/>
    </source>
</evidence>
<evidence type="ECO:0000313" key="6">
    <source>
        <dbReference type="Proteomes" id="UP000694383"/>
    </source>
</evidence>
<dbReference type="Ensembl" id="ENSOSIT00000001189.1">
    <property type="protein sequence ID" value="ENSOSIP00000001109.1"/>
    <property type="gene ID" value="ENSOSIG00000000601.1"/>
</dbReference>
<feature type="transmembrane region" description="Helical" evidence="3">
    <location>
        <begin position="74"/>
        <end position="96"/>
    </location>
</feature>
<dbReference type="AlphaFoldDB" id="A0A8C8DC74"/>
<evidence type="ECO:0000313" key="5">
    <source>
        <dbReference type="Ensembl" id="ENSOSIP00000001109.1"/>
    </source>
</evidence>
<dbReference type="SMART" id="SM00915">
    <property type="entry name" value="Jacalin"/>
    <property type="match status" value="1"/>
</dbReference>
<feature type="domain" description="Jacalin-type lectin" evidence="4">
    <location>
        <begin position="84"/>
        <end position="208"/>
    </location>
</feature>
<keyword evidence="6" id="KW-1185">Reference proteome</keyword>
<protein>
    <recommendedName>
        <fullName evidence="4">Jacalin-type lectin domain-containing protein</fullName>
    </recommendedName>
</protein>
<organism evidence="5 6">
    <name type="scientific">Oryzias sinensis</name>
    <name type="common">Chinese medaka</name>
    <dbReference type="NCBI Taxonomy" id="183150"/>
    <lineage>
        <taxon>Eukaryota</taxon>
        <taxon>Metazoa</taxon>
        <taxon>Chordata</taxon>
        <taxon>Craniata</taxon>
        <taxon>Vertebrata</taxon>
        <taxon>Euteleostomi</taxon>
        <taxon>Actinopterygii</taxon>
        <taxon>Neopterygii</taxon>
        <taxon>Teleostei</taxon>
        <taxon>Neoteleostei</taxon>
        <taxon>Acanthomorphata</taxon>
        <taxon>Ovalentaria</taxon>
        <taxon>Atherinomorphae</taxon>
        <taxon>Beloniformes</taxon>
        <taxon>Adrianichthyidae</taxon>
        <taxon>Oryziinae</taxon>
        <taxon>Oryzias</taxon>
    </lineage>
</organism>
<dbReference type="Pfam" id="PF01419">
    <property type="entry name" value="Jacalin"/>
    <property type="match status" value="1"/>
</dbReference>
<dbReference type="PROSITE" id="PS51752">
    <property type="entry name" value="JACALIN_LECTIN"/>
    <property type="match status" value="1"/>
</dbReference>
<name>A0A8C8DC74_9TELE</name>